<evidence type="ECO:0000259" key="1">
    <source>
        <dbReference type="PROSITE" id="PS51352"/>
    </source>
</evidence>
<reference evidence="2 3" key="1">
    <citation type="journal article" date="2013" name="BMC Genomics">
        <title>Reconstruction of the lipid metabolism for the microalga Monoraphidium neglectum from its genome sequence reveals characteristics suitable for biofuel production.</title>
        <authorList>
            <person name="Bogen C."/>
            <person name="Al-Dilaimi A."/>
            <person name="Albersmeier A."/>
            <person name="Wichmann J."/>
            <person name="Grundmann M."/>
            <person name="Rupp O."/>
            <person name="Lauersen K.J."/>
            <person name="Blifernez-Klassen O."/>
            <person name="Kalinowski J."/>
            <person name="Goesmann A."/>
            <person name="Mussgnug J.H."/>
            <person name="Kruse O."/>
        </authorList>
    </citation>
    <scope>NUCLEOTIDE SEQUENCE [LARGE SCALE GENOMIC DNA]</scope>
    <source>
        <strain evidence="2 3">SAG 48.87</strain>
    </source>
</reference>
<proteinExistence type="predicted"/>
<dbReference type="Proteomes" id="UP000054498">
    <property type="component" value="Unassembled WGS sequence"/>
</dbReference>
<dbReference type="PANTHER" id="PTHR47912">
    <property type="entry name" value="THIOREDOXIN-LIKE 4, CHLOROPLASTIC"/>
    <property type="match status" value="1"/>
</dbReference>
<protein>
    <recommendedName>
        <fullName evidence="1">Thioredoxin domain-containing protein</fullName>
    </recommendedName>
</protein>
<dbReference type="EMBL" id="KK104592">
    <property type="protein sequence ID" value="KIY93685.1"/>
    <property type="molecule type" value="Genomic_DNA"/>
</dbReference>
<gene>
    <name evidence="2" type="ORF">MNEG_14276</name>
</gene>
<dbReference type="InterPro" id="IPR044176">
    <property type="entry name" value="TRL4_chloroplastic"/>
</dbReference>
<organism evidence="2 3">
    <name type="scientific">Monoraphidium neglectum</name>
    <dbReference type="NCBI Taxonomy" id="145388"/>
    <lineage>
        <taxon>Eukaryota</taxon>
        <taxon>Viridiplantae</taxon>
        <taxon>Chlorophyta</taxon>
        <taxon>core chlorophytes</taxon>
        <taxon>Chlorophyceae</taxon>
        <taxon>CS clade</taxon>
        <taxon>Sphaeropleales</taxon>
        <taxon>Selenastraceae</taxon>
        <taxon>Monoraphidium</taxon>
    </lineage>
</organism>
<accession>A0A0D2MF02</accession>
<dbReference type="STRING" id="145388.A0A0D2MF02"/>
<dbReference type="InterPro" id="IPR013766">
    <property type="entry name" value="Thioredoxin_domain"/>
</dbReference>
<sequence>MKHLTQVYTKEELDAIFESALPDALVVVDWYKTDCPACKYMAPGFHRMCRSASEHAQHIIFVKHNVYDEDYELTPLARHHKIKNVPLFTFHLNNGELVESFATRDKARLIAAVDKHAPVTVERWEDEDL</sequence>
<feature type="domain" description="Thioredoxin" evidence="1">
    <location>
        <begin position="1"/>
        <end position="118"/>
    </location>
</feature>
<dbReference type="PROSITE" id="PS51352">
    <property type="entry name" value="THIOREDOXIN_2"/>
    <property type="match status" value="1"/>
</dbReference>
<evidence type="ECO:0000313" key="3">
    <source>
        <dbReference type="Proteomes" id="UP000054498"/>
    </source>
</evidence>
<dbReference type="CDD" id="cd02947">
    <property type="entry name" value="TRX_family"/>
    <property type="match status" value="1"/>
</dbReference>
<dbReference type="AlphaFoldDB" id="A0A0D2MF02"/>
<dbReference type="GeneID" id="25731822"/>
<dbReference type="KEGG" id="mng:MNEG_14276"/>
<evidence type="ECO:0000313" key="2">
    <source>
        <dbReference type="EMBL" id="KIY93685.1"/>
    </source>
</evidence>
<keyword evidence="3" id="KW-1185">Reference proteome</keyword>
<dbReference type="SUPFAM" id="SSF52833">
    <property type="entry name" value="Thioredoxin-like"/>
    <property type="match status" value="1"/>
</dbReference>
<dbReference type="OrthoDB" id="10263751at2759"/>
<name>A0A0D2MF02_9CHLO</name>
<dbReference type="RefSeq" id="XP_013892705.1">
    <property type="nucleotide sequence ID" value="XM_014037251.1"/>
</dbReference>
<dbReference type="PANTHER" id="PTHR47912:SF1">
    <property type="entry name" value="THIOREDOXIN-LIKE 4, CHLOROPLASTIC"/>
    <property type="match status" value="1"/>
</dbReference>
<dbReference type="InterPro" id="IPR036249">
    <property type="entry name" value="Thioredoxin-like_sf"/>
</dbReference>
<dbReference type="Pfam" id="PF00085">
    <property type="entry name" value="Thioredoxin"/>
    <property type="match status" value="1"/>
</dbReference>
<dbReference type="Gene3D" id="3.40.30.10">
    <property type="entry name" value="Glutaredoxin"/>
    <property type="match status" value="1"/>
</dbReference>